<organism evidence="1 2">
    <name type="scientific">Diversispora eburnea</name>
    <dbReference type="NCBI Taxonomy" id="1213867"/>
    <lineage>
        <taxon>Eukaryota</taxon>
        <taxon>Fungi</taxon>
        <taxon>Fungi incertae sedis</taxon>
        <taxon>Mucoromycota</taxon>
        <taxon>Glomeromycotina</taxon>
        <taxon>Glomeromycetes</taxon>
        <taxon>Diversisporales</taxon>
        <taxon>Diversisporaceae</taxon>
        <taxon>Diversispora</taxon>
    </lineage>
</organism>
<evidence type="ECO:0000313" key="2">
    <source>
        <dbReference type="Proteomes" id="UP000789706"/>
    </source>
</evidence>
<comment type="caution">
    <text evidence="1">The sequence shown here is derived from an EMBL/GenBank/DDBJ whole genome shotgun (WGS) entry which is preliminary data.</text>
</comment>
<feature type="non-terminal residue" evidence="1">
    <location>
        <position position="1"/>
    </location>
</feature>
<reference evidence="1" key="1">
    <citation type="submission" date="2021-06" db="EMBL/GenBank/DDBJ databases">
        <authorList>
            <person name="Kallberg Y."/>
            <person name="Tangrot J."/>
            <person name="Rosling A."/>
        </authorList>
    </citation>
    <scope>NUCLEOTIDE SEQUENCE</scope>
    <source>
        <strain evidence="1">AZ414A</strain>
    </source>
</reference>
<accession>A0A9N9E9D4</accession>
<dbReference type="AlphaFoldDB" id="A0A9N9E9D4"/>
<dbReference type="EMBL" id="CAJVPK010009615">
    <property type="protein sequence ID" value="CAG8667618.1"/>
    <property type="molecule type" value="Genomic_DNA"/>
</dbReference>
<protein>
    <submittedName>
        <fullName evidence="1">11788_t:CDS:1</fullName>
    </submittedName>
</protein>
<dbReference type="Proteomes" id="UP000789706">
    <property type="component" value="Unassembled WGS sequence"/>
</dbReference>
<sequence length="56" mass="6915">LCKNQERDKNGLFIKKVKNIEEIEENNDKNNENNFDDNWFIEENERFQRLQKLDLT</sequence>
<proteinExistence type="predicted"/>
<gene>
    <name evidence="1" type="ORF">DEBURN_LOCUS11985</name>
</gene>
<evidence type="ECO:0000313" key="1">
    <source>
        <dbReference type="EMBL" id="CAG8667618.1"/>
    </source>
</evidence>
<name>A0A9N9E9D4_9GLOM</name>
<keyword evidence="2" id="KW-1185">Reference proteome</keyword>